<evidence type="ECO:0000256" key="3">
    <source>
        <dbReference type="ARBA" id="ARBA00022676"/>
    </source>
</evidence>
<dbReference type="GO" id="GO:0000030">
    <property type="term" value="F:mannosyltransferase activity"/>
    <property type="evidence" value="ECO:0007669"/>
    <property type="project" value="InterPro"/>
</dbReference>
<reference evidence="10 11" key="1">
    <citation type="submission" date="2020-03" db="EMBL/GenBank/DDBJ databases">
        <title>Complete Genome Sequence of Halomonas meridiana strain Eplume2, isolated from hydrothermal-plume in the north east Pacific Ocean.</title>
        <authorList>
            <person name="Kurihara Y."/>
            <person name="Kawai S."/>
            <person name="Sakai A."/>
            <person name="Galipon J."/>
            <person name="Arakawa K."/>
        </authorList>
    </citation>
    <scope>NUCLEOTIDE SEQUENCE [LARGE SCALE GENOMIC DNA]</scope>
    <source>
        <strain evidence="10 11">Eplume2</strain>
    </source>
</reference>
<evidence type="ECO:0000256" key="8">
    <source>
        <dbReference type="SAM" id="Phobius"/>
    </source>
</evidence>
<keyword evidence="11" id="KW-1185">Reference proteome</keyword>
<evidence type="ECO:0000313" key="11">
    <source>
        <dbReference type="Proteomes" id="UP000501053"/>
    </source>
</evidence>
<evidence type="ECO:0000256" key="4">
    <source>
        <dbReference type="ARBA" id="ARBA00022679"/>
    </source>
</evidence>
<evidence type="ECO:0000256" key="5">
    <source>
        <dbReference type="ARBA" id="ARBA00022692"/>
    </source>
</evidence>
<dbReference type="InterPro" id="IPR050297">
    <property type="entry name" value="LipidA_mod_glycosyltrf_83"/>
</dbReference>
<dbReference type="EMBL" id="AP022869">
    <property type="protein sequence ID" value="BCB73563.1"/>
    <property type="molecule type" value="Genomic_DNA"/>
</dbReference>
<dbReference type="GO" id="GO:0005886">
    <property type="term" value="C:plasma membrane"/>
    <property type="evidence" value="ECO:0007669"/>
    <property type="project" value="UniProtKB-SubCell"/>
</dbReference>
<dbReference type="PANTHER" id="PTHR33908:SF3">
    <property type="entry name" value="UNDECAPRENYL PHOSPHATE-ALPHA-4-AMINO-4-DEOXY-L-ARABINOSE ARABINOSYL TRANSFERASE"/>
    <property type="match status" value="1"/>
</dbReference>
<dbReference type="InterPro" id="IPR003342">
    <property type="entry name" value="ArnT-like_N"/>
</dbReference>
<feature type="domain" description="ArnT-like N-terminal" evidence="9">
    <location>
        <begin position="11"/>
        <end position="87"/>
    </location>
</feature>
<evidence type="ECO:0000259" key="9">
    <source>
        <dbReference type="Pfam" id="PF02366"/>
    </source>
</evidence>
<comment type="subcellular location">
    <subcellularLocation>
        <location evidence="1">Cell membrane</location>
        <topology evidence="1">Multi-pass membrane protein</topology>
    </subcellularLocation>
</comment>
<evidence type="ECO:0000256" key="1">
    <source>
        <dbReference type="ARBA" id="ARBA00004651"/>
    </source>
</evidence>
<evidence type="ECO:0000313" key="10">
    <source>
        <dbReference type="EMBL" id="BCB73563.1"/>
    </source>
</evidence>
<evidence type="ECO:0000256" key="6">
    <source>
        <dbReference type="ARBA" id="ARBA00022989"/>
    </source>
</evidence>
<dbReference type="GO" id="GO:0010041">
    <property type="term" value="P:response to iron(III) ion"/>
    <property type="evidence" value="ECO:0007669"/>
    <property type="project" value="TreeGrafter"/>
</dbReference>
<feature type="transmembrane region" description="Helical" evidence="8">
    <location>
        <begin position="56"/>
        <end position="75"/>
    </location>
</feature>
<feature type="transmembrane region" description="Helical" evidence="8">
    <location>
        <begin position="152"/>
        <end position="173"/>
    </location>
</feature>
<dbReference type="GO" id="GO:0016763">
    <property type="term" value="F:pentosyltransferase activity"/>
    <property type="evidence" value="ECO:0007669"/>
    <property type="project" value="TreeGrafter"/>
</dbReference>
<evidence type="ECO:0000256" key="7">
    <source>
        <dbReference type="ARBA" id="ARBA00023136"/>
    </source>
</evidence>
<feature type="transmembrane region" description="Helical" evidence="8">
    <location>
        <begin position="12"/>
        <end position="44"/>
    </location>
</feature>
<keyword evidence="2" id="KW-1003">Cell membrane</keyword>
<dbReference type="GO" id="GO:0009103">
    <property type="term" value="P:lipopolysaccharide biosynthetic process"/>
    <property type="evidence" value="ECO:0007669"/>
    <property type="project" value="UniProtKB-ARBA"/>
</dbReference>
<keyword evidence="6 8" id="KW-1133">Transmembrane helix</keyword>
<keyword evidence="3" id="KW-0328">Glycosyltransferase</keyword>
<keyword evidence="4" id="KW-0808">Transferase</keyword>
<dbReference type="Pfam" id="PF02366">
    <property type="entry name" value="PMT"/>
    <property type="match status" value="1"/>
</dbReference>
<evidence type="ECO:0000256" key="2">
    <source>
        <dbReference type="ARBA" id="ARBA00022475"/>
    </source>
</evidence>
<gene>
    <name evidence="10" type="ORF">HMEPL2_39140</name>
</gene>
<protein>
    <recommendedName>
        <fullName evidence="9">ArnT-like N-terminal domain-containing protein</fullName>
    </recommendedName>
</protein>
<organism evidence="10 11">
    <name type="scientific">Vreelandella aquamarina</name>
    <dbReference type="NCBI Taxonomy" id="77097"/>
    <lineage>
        <taxon>Bacteria</taxon>
        <taxon>Pseudomonadati</taxon>
        <taxon>Pseudomonadota</taxon>
        <taxon>Gammaproteobacteria</taxon>
        <taxon>Oceanospirillales</taxon>
        <taxon>Halomonadaceae</taxon>
        <taxon>Vreelandella</taxon>
    </lineage>
</organism>
<dbReference type="GO" id="GO:0006493">
    <property type="term" value="P:protein O-linked glycosylation"/>
    <property type="evidence" value="ECO:0007669"/>
    <property type="project" value="InterPro"/>
</dbReference>
<dbReference type="Proteomes" id="UP000501053">
    <property type="component" value="Chromosome"/>
</dbReference>
<dbReference type="AlphaFoldDB" id="A0A6F8XID3"/>
<feature type="transmembrane region" description="Helical" evidence="8">
    <location>
        <begin position="118"/>
        <end position="140"/>
    </location>
</feature>
<sequence>MWFVLSGRSDYWRWWFFVGLAIGLLSKGPLAVVLTVIPLVLWAAIFRQRLQPLKKLPWLLGSLLTLAIAVPWYVLAELKTPGFLNYFIIGEHFSRFLDPGWAGDLYGSAHDRPKGMIWIFWLWASFPWGIIGLVGFGLAAARGKTKDIFTGAVQDASTLYLLFCAITPMLFFTLAGNTLWTYILPSLPFSAILIAGWVSKLDLARISHSAPTTFADQAW</sequence>
<dbReference type="PANTHER" id="PTHR33908">
    <property type="entry name" value="MANNOSYLTRANSFERASE YKCB-RELATED"/>
    <property type="match status" value="1"/>
</dbReference>
<keyword evidence="7 8" id="KW-0472">Membrane</keyword>
<keyword evidence="5 8" id="KW-0812">Transmembrane</keyword>
<proteinExistence type="predicted"/>
<accession>A0A6F8XID3</accession>
<name>A0A6F8XID3_9GAMM</name>